<dbReference type="Proteomes" id="UP000179807">
    <property type="component" value="Unassembled WGS sequence"/>
</dbReference>
<dbReference type="AlphaFoldDB" id="A0A1J4KIJ2"/>
<feature type="coiled-coil region" evidence="1">
    <location>
        <begin position="363"/>
        <end position="439"/>
    </location>
</feature>
<keyword evidence="1" id="KW-0175">Coiled coil</keyword>
<dbReference type="GeneID" id="94837087"/>
<dbReference type="VEuPathDB" id="TrichDB:TRFO_22137"/>
<evidence type="ECO:0000256" key="2">
    <source>
        <dbReference type="SAM" id="MobiDB-lite"/>
    </source>
</evidence>
<feature type="coiled-coil region" evidence="1">
    <location>
        <begin position="37"/>
        <end position="113"/>
    </location>
</feature>
<reference evidence="3" key="1">
    <citation type="submission" date="2016-10" db="EMBL/GenBank/DDBJ databases">
        <authorList>
            <person name="Benchimol M."/>
            <person name="Almeida L.G."/>
            <person name="Vasconcelos A.T."/>
            <person name="Perreira-Neves A."/>
            <person name="Rosa I.A."/>
            <person name="Tasca T."/>
            <person name="Bogo M.R."/>
            <person name="de Souza W."/>
        </authorList>
    </citation>
    <scope>NUCLEOTIDE SEQUENCE [LARGE SCALE GENOMIC DNA]</scope>
    <source>
        <strain evidence="3">K</strain>
    </source>
</reference>
<protein>
    <submittedName>
        <fullName evidence="3">Uncharacterized protein</fullName>
    </submittedName>
</protein>
<accession>A0A1J4KIJ2</accession>
<keyword evidence="4" id="KW-1185">Reference proteome</keyword>
<gene>
    <name evidence="3" type="ORF">TRFO_22137</name>
</gene>
<comment type="caution">
    <text evidence="3">The sequence shown here is derived from an EMBL/GenBank/DDBJ whole genome shotgun (WGS) entry which is preliminary data.</text>
</comment>
<feature type="coiled-coil region" evidence="1">
    <location>
        <begin position="489"/>
        <end position="523"/>
    </location>
</feature>
<feature type="compositionally biased region" description="Polar residues" evidence="2">
    <location>
        <begin position="336"/>
        <end position="353"/>
    </location>
</feature>
<evidence type="ECO:0000313" key="4">
    <source>
        <dbReference type="Proteomes" id="UP000179807"/>
    </source>
</evidence>
<sequence length="1049" mass="121961">MNIELRPFIELINVLNHMTSSFDSSDIAEVPSEVCRLREENQRLQQMNCSLKEEIQNIRTQFDEISSISNSLEISHKENLKLAEEVRKFQSEKDELSRRLQISLEMVEDFKNKMAQDKNATNSLFNLAKLAENKSDKSNDSEIRNLKERIAKNEESYRRLEADLQLERKRSSIVEDQNRNLYNLIQHHFCMQFRDIDHAVDYMRHQKTIQEMKNSINVSSKDHADQIKALILAIKKMKMKLRKEASSKQALETQYKNEIGKMIDEKAVLENEITNLKIQMNDLDKQTSIFDMTSRSIVETKEQKISNLKQENTSLKNKIKELNQKISEISKKQNKNTENGAENNSQNISQNTSKLNSTLCSSCSQLKDQLSSLSQEKERIRITNNEINRQYTQIKIQNDSLTFANQKLNNEIAQLKMAKDETEAKLNAEASKNEALKIKIKHILSEKNENDGKQKRFDFAIKQFEKMYENQKSDASMLYDHRNSLIELIYRLKNIIQSEENIIEKLLNEKKNLKKKNKILKRDQMLGNSQNSNQNNNSENSIPVTSWFCADFDQELCDKISEFAGNDGFPVTAKLKQVLAVIARHYGNKMKENQEILKNSEKEKEHLITTLNSFMKTLSASLEIPEFDNYQAILNPVKVGEMMNIIKRDLSRDRQKSSLNNINEHLISQISSKLQVEPEFLMNEIDSIVDSNNELQENIISIQKKLKATQKALKDEKSKTSENQKAHDQKLQKKDRIISNLTQQNESLSSNLARAETSILSLESSMRENSQKNDNKKAHVQMMSHKQQVETLQRRMRDLKQESENKITELESKNKELSLHAEKLEKESEFWKQNASLLKNVQAQKEQEMQKMQFEFEKYEDEVKQQNLKEIASLKRQYETVIETLKSKNQELRSLTGDLSNDFNKVDKTKDNLQKKVSDLEAEKEQLIAKIDLLLDSEKRSKQIHEQKLKASQLAAETKHQNEISDIKSAFAVEKRKIFSFAVKNFSKFFNANKNLDEKSYKETVEKTSTELERLLSQDTAIRRLLGITQNESAEASISQLLLSLYHQS</sequence>
<evidence type="ECO:0000256" key="1">
    <source>
        <dbReference type="SAM" id="Coils"/>
    </source>
</evidence>
<dbReference type="EMBL" id="MLAK01000648">
    <property type="protein sequence ID" value="OHT09125.1"/>
    <property type="molecule type" value="Genomic_DNA"/>
</dbReference>
<feature type="coiled-coil region" evidence="1">
    <location>
        <begin position="143"/>
        <end position="170"/>
    </location>
</feature>
<dbReference type="RefSeq" id="XP_068362261.1">
    <property type="nucleotide sequence ID" value="XM_068502383.1"/>
</dbReference>
<evidence type="ECO:0000313" key="3">
    <source>
        <dbReference type="EMBL" id="OHT09125.1"/>
    </source>
</evidence>
<feature type="region of interest" description="Disordered" evidence="2">
    <location>
        <begin position="332"/>
        <end position="353"/>
    </location>
</feature>
<feature type="region of interest" description="Disordered" evidence="2">
    <location>
        <begin position="713"/>
        <end position="737"/>
    </location>
</feature>
<proteinExistence type="predicted"/>
<organism evidence="3 4">
    <name type="scientific">Tritrichomonas foetus</name>
    <dbReference type="NCBI Taxonomy" id="1144522"/>
    <lineage>
        <taxon>Eukaryota</taxon>
        <taxon>Metamonada</taxon>
        <taxon>Parabasalia</taxon>
        <taxon>Tritrichomonadida</taxon>
        <taxon>Tritrichomonadidae</taxon>
        <taxon>Tritrichomonas</taxon>
    </lineage>
</organism>
<name>A0A1J4KIJ2_9EUKA</name>